<geneLocation type="mitochondrion" evidence="1"/>
<name>A0A101M5W3_PICGL</name>
<keyword evidence="1" id="KW-0496">Mitochondrion</keyword>
<reference evidence="1" key="1">
    <citation type="journal article" date="2015" name="Genome Biol. Evol.">
        <title>Organellar Genomes of White Spruce (Picea glauca): Assembly and Annotation.</title>
        <authorList>
            <person name="Jackman S.D."/>
            <person name="Warren R.L."/>
            <person name="Gibb E.A."/>
            <person name="Vandervalk B.P."/>
            <person name="Mohamadi H."/>
            <person name="Chu J."/>
            <person name="Raymond A."/>
            <person name="Pleasance S."/>
            <person name="Coope R."/>
            <person name="Wildung M.R."/>
            <person name="Ritland C.E."/>
            <person name="Bousquet J."/>
            <person name="Jones S.J."/>
            <person name="Bohlmann J."/>
            <person name="Birol I."/>
        </authorList>
    </citation>
    <scope>NUCLEOTIDE SEQUENCE [LARGE SCALE GENOMIC DNA]</scope>
    <source>
        <tissue evidence="1">Flushing bud</tissue>
    </source>
</reference>
<dbReference type="AlphaFoldDB" id="A0A101M5W3"/>
<comment type="caution">
    <text evidence="1">The sequence shown here is derived from an EMBL/GenBank/DDBJ whole genome shotgun (WGS) entry which is preliminary data.</text>
</comment>
<gene>
    <name evidence="1" type="ORF">ABT39_MTgene1285</name>
</gene>
<accession>A0A101M5W3</accession>
<evidence type="ECO:0000313" key="1">
    <source>
        <dbReference type="EMBL" id="KUM51437.1"/>
    </source>
</evidence>
<organism evidence="1">
    <name type="scientific">Picea glauca</name>
    <name type="common">White spruce</name>
    <name type="synonym">Pinus glauca</name>
    <dbReference type="NCBI Taxonomy" id="3330"/>
    <lineage>
        <taxon>Eukaryota</taxon>
        <taxon>Viridiplantae</taxon>
        <taxon>Streptophyta</taxon>
        <taxon>Embryophyta</taxon>
        <taxon>Tracheophyta</taxon>
        <taxon>Spermatophyta</taxon>
        <taxon>Pinopsida</taxon>
        <taxon>Pinidae</taxon>
        <taxon>Conifers I</taxon>
        <taxon>Pinales</taxon>
        <taxon>Pinaceae</taxon>
        <taxon>Picea</taxon>
    </lineage>
</organism>
<proteinExistence type="predicted"/>
<protein>
    <submittedName>
        <fullName evidence="1">Uncharacterized protein</fullName>
    </submittedName>
</protein>
<sequence>MLDLGSDVNIFPNKSWEALGSPKFLYSPIQLRMANQYYIFPIGRL</sequence>
<dbReference type="EMBL" id="LKAM01000001">
    <property type="protein sequence ID" value="KUM51437.1"/>
    <property type="molecule type" value="Genomic_DNA"/>
</dbReference>